<evidence type="ECO:0000313" key="3">
    <source>
        <dbReference type="EMBL" id="OGY62196.1"/>
    </source>
</evidence>
<gene>
    <name evidence="3" type="ORF">A3G58_02245</name>
</gene>
<dbReference type="GO" id="GO:0006754">
    <property type="term" value="P:ATP biosynthetic process"/>
    <property type="evidence" value="ECO:0007669"/>
    <property type="project" value="TreeGrafter"/>
</dbReference>
<dbReference type="InterPro" id="IPR000086">
    <property type="entry name" value="NUDIX_hydrolase_dom"/>
</dbReference>
<evidence type="ECO:0000256" key="1">
    <source>
        <dbReference type="ARBA" id="ARBA00022801"/>
    </source>
</evidence>
<dbReference type="PANTHER" id="PTHR21340:SF0">
    <property type="entry name" value="BIS(5'-NUCLEOSYL)-TETRAPHOSPHATASE [ASYMMETRICAL]"/>
    <property type="match status" value="1"/>
</dbReference>
<dbReference type="PANTHER" id="PTHR21340">
    <property type="entry name" value="DIADENOSINE 5,5-P1,P4-TETRAPHOSPHATE PYROPHOSPHOHYDROLASE MUTT"/>
    <property type="match status" value="1"/>
</dbReference>
<reference evidence="3 4" key="1">
    <citation type="journal article" date="2016" name="Nat. Commun.">
        <title>Thousands of microbial genomes shed light on interconnected biogeochemical processes in an aquifer system.</title>
        <authorList>
            <person name="Anantharaman K."/>
            <person name="Brown C.T."/>
            <person name="Hug L.A."/>
            <person name="Sharon I."/>
            <person name="Castelle C.J."/>
            <person name="Probst A.J."/>
            <person name="Thomas B.C."/>
            <person name="Singh A."/>
            <person name="Wilkins M.J."/>
            <person name="Karaoz U."/>
            <person name="Brodie E.L."/>
            <person name="Williams K.H."/>
            <person name="Hubbard S.S."/>
            <person name="Banfield J.F."/>
        </authorList>
    </citation>
    <scope>NUCLEOTIDE SEQUENCE [LARGE SCALE GENOMIC DNA]</scope>
</reference>
<protein>
    <recommendedName>
        <fullName evidence="2">Nudix hydrolase domain-containing protein</fullName>
    </recommendedName>
</protein>
<name>A0A1G1ZDK8_9BACT</name>
<accession>A0A1G1ZDK8</accession>
<dbReference type="GO" id="GO:0004081">
    <property type="term" value="F:bis(5'-nucleosyl)-tetraphosphatase (asymmetrical) activity"/>
    <property type="evidence" value="ECO:0007669"/>
    <property type="project" value="TreeGrafter"/>
</dbReference>
<dbReference type="InterPro" id="IPR020084">
    <property type="entry name" value="NUDIX_hydrolase_CS"/>
</dbReference>
<dbReference type="GO" id="GO:0006167">
    <property type="term" value="P:AMP biosynthetic process"/>
    <property type="evidence" value="ECO:0007669"/>
    <property type="project" value="TreeGrafter"/>
</dbReference>
<proteinExistence type="predicted"/>
<dbReference type="PROSITE" id="PS00893">
    <property type="entry name" value="NUDIX_BOX"/>
    <property type="match status" value="1"/>
</dbReference>
<dbReference type="EMBL" id="MHJD01000024">
    <property type="protein sequence ID" value="OGY62196.1"/>
    <property type="molecule type" value="Genomic_DNA"/>
</dbReference>
<dbReference type="Pfam" id="PF00293">
    <property type="entry name" value="NUDIX"/>
    <property type="match status" value="1"/>
</dbReference>
<dbReference type="AlphaFoldDB" id="A0A1G1ZDK8"/>
<comment type="caution">
    <text evidence="3">The sequence shown here is derived from an EMBL/GenBank/DDBJ whole genome shotgun (WGS) entry which is preliminary data.</text>
</comment>
<sequence length="169" mass="20215">MVKQVSAGFVIFRGTKDGPKFLLLFDRGRDWNFPRGKLVAEEKSFYGALRETQEETGLRRQDLRIKRGFRAYERFTFLNRDRVKVHKTIIFYLAETNKKQIELSREHDGFGWFLYGEATTLLSSYKERRAVLKKANDFISEVRPTVAIVDESPHRWSRRRKRLRMRQPR</sequence>
<dbReference type="Gene3D" id="3.90.79.10">
    <property type="entry name" value="Nucleoside Triphosphate Pyrophosphohydrolase"/>
    <property type="match status" value="1"/>
</dbReference>
<feature type="domain" description="Nudix hydrolase" evidence="2">
    <location>
        <begin position="2"/>
        <end position="135"/>
    </location>
</feature>
<evidence type="ECO:0000259" key="2">
    <source>
        <dbReference type="PROSITE" id="PS51462"/>
    </source>
</evidence>
<organism evidence="3 4">
    <name type="scientific">Candidatus Colwellbacteria bacterium RIFCSPLOWO2_12_FULL_46_17</name>
    <dbReference type="NCBI Taxonomy" id="1797695"/>
    <lineage>
        <taxon>Bacteria</taxon>
        <taxon>Candidatus Colwelliibacteriota</taxon>
    </lineage>
</organism>
<dbReference type="Proteomes" id="UP000177801">
    <property type="component" value="Unassembled WGS sequence"/>
</dbReference>
<evidence type="ECO:0000313" key="4">
    <source>
        <dbReference type="Proteomes" id="UP000177801"/>
    </source>
</evidence>
<dbReference type="SUPFAM" id="SSF55811">
    <property type="entry name" value="Nudix"/>
    <property type="match status" value="1"/>
</dbReference>
<keyword evidence="1" id="KW-0378">Hydrolase</keyword>
<dbReference type="InterPro" id="IPR015797">
    <property type="entry name" value="NUDIX_hydrolase-like_dom_sf"/>
</dbReference>
<dbReference type="InterPro" id="IPR051325">
    <property type="entry name" value="Nudix_hydrolase_domain"/>
</dbReference>
<dbReference type="PROSITE" id="PS51462">
    <property type="entry name" value="NUDIX"/>
    <property type="match status" value="1"/>
</dbReference>